<evidence type="ECO:0000313" key="3">
    <source>
        <dbReference type="EMBL" id="MDA0185797.1"/>
    </source>
</evidence>
<feature type="compositionally biased region" description="Pro residues" evidence="1">
    <location>
        <begin position="209"/>
        <end position="218"/>
    </location>
</feature>
<protein>
    <submittedName>
        <fullName evidence="3">TIGR03773 family transporter-associated surface protein</fullName>
    </submittedName>
</protein>
<feature type="chain" id="PRO_5040719177" evidence="2">
    <location>
        <begin position="25"/>
        <end position="235"/>
    </location>
</feature>
<dbReference type="NCBIfam" id="TIGR03769">
    <property type="entry name" value="P_ac_wall_RPT"/>
    <property type="match status" value="1"/>
</dbReference>
<gene>
    <name evidence="3" type="ORF">OJ997_36170</name>
</gene>
<proteinExistence type="predicted"/>
<keyword evidence="2" id="KW-0732">Signal</keyword>
<dbReference type="AlphaFoldDB" id="A0A9X3NIL9"/>
<name>A0A9X3NIL9_9ACTN</name>
<dbReference type="EMBL" id="JAPDDP010000152">
    <property type="protein sequence ID" value="MDA0185797.1"/>
    <property type="molecule type" value="Genomic_DNA"/>
</dbReference>
<feature type="compositionally biased region" description="Polar residues" evidence="1">
    <location>
        <begin position="192"/>
        <end position="201"/>
    </location>
</feature>
<accession>A0A9X3NIL9</accession>
<sequence>MRAPLTLAAAAAAATLAGASPASAQTLTEGHVDYAARLVDGRLRSLIKDGTRTGAPVWREPAAVTFHVADAARVTIPASATFLGRPGDTVWALPEVQRAGVLWAGWNTEELSGAQVDGPVSWRLDAVDGPGDVTLFQSGVFGEPDVLFRSADGLPDTRTVPLGTHAHGNWVFSHAGAYRLTFTMSARLPGGATTQDTQTLPVTVGATPTPTPGAPGPPGDGGGGCGTGGAGGTGG</sequence>
<dbReference type="InterPro" id="IPR022395">
    <property type="entry name" value="CHP03773_ABC_transptr-like"/>
</dbReference>
<dbReference type="RefSeq" id="WP_270030321.1">
    <property type="nucleotide sequence ID" value="NZ_JAPDDP010000152.1"/>
</dbReference>
<dbReference type="NCBIfam" id="TIGR03773">
    <property type="entry name" value="anch_rpt_wall"/>
    <property type="match status" value="1"/>
</dbReference>
<organism evidence="3 4">
    <name type="scientific">Solirubrobacter phytolaccae</name>
    <dbReference type="NCBI Taxonomy" id="1404360"/>
    <lineage>
        <taxon>Bacteria</taxon>
        <taxon>Bacillati</taxon>
        <taxon>Actinomycetota</taxon>
        <taxon>Thermoleophilia</taxon>
        <taxon>Solirubrobacterales</taxon>
        <taxon>Solirubrobacteraceae</taxon>
        <taxon>Solirubrobacter</taxon>
    </lineage>
</organism>
<evidence type="ECO:0000313" key="4">
    <source>
        <dbReference type="Proteomes" id="UP001147653"/>
    </source>
</evidence>
<dbReference type="NCBIfam" id="NF038134">
    <property type="entry name" value="choice_anch_M"/>
    <property type="match status" value="1"/>
</dbReference>
<dbReference type="Proteomes" id="UP001147653">
    <property type="component" value="Unassembled WGS sequence"/>
</dbReference>
<evidence type="ECO:0000256" key="1">
    <source>
        <dbReference type="SAM" id="MobiDB-lite"/>
    </source>
</evidence>
<feature type="non-terminal residue" evidence="3">
    <location>
        <position position="235"/>
    </location>
</feature>
<feature type="compositionally biased region" description="Gly residues" evidence="1">
    <location>
        <begin position="219"/>
        <end position="235"/>
    </location>
</feature>
<evidence type="ECO:0000256" key="2">
    <source>
        <dbReference type="SAM" id="SignalP"/>
    </source>
</evidence>
<keyword evidence="4" id="KW-1185">Reference proteome</keyword>
<comment type="caution">
    <text evidence="3">The sequence shown here is derived from an EMBL/GenBank/DDBJ whole genome shotgun (WGS) entry which is preliminary data.</text>
</comment>
<feature type="signal peptide" evidence="2">
    <location>
        <begin position="1"/>
        <end position="24"/>
    </location>
</feature>
<dbReference type="InterPro" id="IPR022435">
    <property type="entry name" value="Surface-anchored_actinobac"/>
</dbReference>
<reference evidence="3" key="1">
    <citation type="submission" date="2022-10" db="EMBL/GenBank/DDBJ databases">
        <title>The WGS of Solirubrobacter phytolaccae KCTC 29190.</title>
        <authorList>
            <person name="Jiang Z."/>
        </authorList>
    </citation>
    <scope>NUCLEOTIDE SEQUENCE</scope>
    <source>
        <strain evidence="3">KCTC 29190</strain>
    </source>
</reference>
<feature type="region of interest" description="Disordered" evidence="1">
    <location>
        <begin position="190"/>
        <end position="235"/>
    </location>
</feature>